<comment type="caution">
    <text evidence="1">The sequence shown here is derived from an EMBL/GenBank/DDBJ whole genome shotgun (WGS) entry which is preliminary data.</text>
</comment>
<gene>
    <name evidence="1" type="ORF">ENUP19_0170G0016</name>
</gene>
<evidence type="ECO:0000313" key="2">
    <source>
        <dbReference type="Proteomes" id="UP001628156"/>
    </source>
</evidence>
<protein>
    <submittedName>
        <fullName evidence="1">Uncharacterized protein</fullName>
    </submittedName>
</protein>
<name>A0ABQ0DMC2_9EUKA</name>
<sequence>MSEQMIESIEKFNKIDRKIPVLKASREFRNAQTIQQSILIGLLNKYCTITIGQPAKKSTVTQQFMRIISLDFGGNDIILMDDFLKGRCLEQMNQDIRDGVSQKTAWRRYQNNKKIEELHLLMDILTEYGYYFTAHPMKGKSETKKLDIIHSIHKENFDFSLNFLLNEGERINNLICSLLQTKDKSIVIRTNQLSTRF</sequence>
<evidence type="ECO:0000313" key="1">
    <source>
        <dbReference type="EMBL" id="GAB1224004.1"/>
    </source>
</evidence>
<dbReference type="EMBL" id="BAAFRS010000170">
    <property type="protein sequence ID" value="GAB1224004.1"/>
    <property type="molecule type" value="Genomic_DNA"/>
</dbReference>
<accession>A0ABQ0DMC2</accession>
<reference evidence="1 2" key="1">
    <citation type="journal article" date="2019" name="PLoS Negl. Trop. Dis.">
        <title>Whole genome sequencing of Entamoeba nuttalli reveals mammalian host-related molecular signatures and a novel octapeptide-repeat surface protein.</title>
        <authorList>
            <person name="Tanaka M."/>
            <person name="Makiuchi T."/>
            <person name="Komiyama T."/>
            <person name="Shiina T."/>
            <person name="Osaki K."/>
            <person name="Tachibana H."/>
        </authorList>
    </citation>
    <scope>NUCLEOTIDE SEQUENCE [LARGE SCALE GENOMIC DNA]</scope>
    <source>
        <strain evidence="1 2">P19-061405</strain>
    </source>
</reference>
<keyword evidence="2" id="KW-1185">Reference proteome</keyword>
<proteinExistence type="predicted"/>
<organism evidence="1 2">
    <name type="scientific">Entamoeba nuttalli</name>
    <dbReference type="NCBI Taxonomy" id="412467"/>
    <lineage>
        <taxon>Eukaryota</taxon>
        <taxon>Amoebozoa</taxon>
        <taxon>Evosea</taxon>
        <taxon>Archamoebae</taxon>
        <taxon>Mastigamoebida</taxon>
        <taxon>Entamoebidae</taxon>
        <taxon>Entamoeba</taxon>
    </lineage>
</organism>
<dbReference type="Proteomes" id="UP001628156">
    <property type="component" value="Unassembled WGS sequence"/>
</dbReference>